<keyword evidence="2" id="KW-1185">Reference proteome</keyword>
<sequence>MTDINSKNPKPFTQEKFADFAENDLGANIIFWNTTTPWLKQ</sequence>
<organism evidence="1 2">
    <name type="scientific">Photorhabdus temperata J3</name>
    <dbReference type="NCBI Taxonomy" id="1389415"/>
    <lineage>
        <taxon>Bacteria</taxon>
        <taxon>Pseudomonadati</taxon>
        <taxon>Pseudomonadota</taxon>
        <taxon>Gammaproteobacteria</taxon>
        <taxon>Enterobacterales</taxon>
        <taxon>Morganellaceae</taxon>
        <taxon>Photorhabdus</taxon>
    </lineage>
</organism>
<name>U7QWM5_PHOTE</name>
<proteinExistence type="predicted"/>
<evidence type="ECO:0000313" key="2">
    <source>
        <dbReference type="Proteomes" id="UP000017133"/>
    </source>
</evidence>
<reference evidence="1 2" key="1">
    <citation type="submission" date="2013-10" db="EMBL/GenBank/DDBJ databases">
        <title>Whole Genome Shotgun Sequence of Photorhabdus temperata J3.</title>
        <authorList>
            <person name="Park G.-S."/>
            <person name="Hong S.-J."/>
            <person name="Shin J.-H."/>
        </authorList>
    </citation>
    <scope>NUCLEOTIDE SEQUENCE [LARGE SCALE GENOMIC DNA]</scope>
    <source>
        <strain evidence="1 2">J3</strain>
    </source>
</reference>
<dbReference type="RefSeq" id="WP_023045184.1">
    <property type="nucleotide sequence ID" value="NZ_AXDT01000138.1"/>
</dbReference>
<dbReference type="AlphaFoldDB" id="U7QWM5"/>
<dbReference type="PATRIC" id="fig|1389415.4.peg.2943"/>
<comment type="caution">
    <text evidence="1">The sequence shown here is derived from an EMBL/GenBank/DDBJ whole genome shotgun (WGS) entry which is preliminary data.</text>
</comment>
<evidence type="ECO:0000313" key="1">
    <source>
        <dbReference type="EMBL" id="ERT12333.1"/>
    </source>
</evidence>
<gene>
    <name evidence="1" type="ORF">O185_14770</name>
</gene>
<dbReference type="EMBL" id="AXDT01000138">
    <property type="protein sequence ID" value="ERT12333.1"/>
    <property type="molecule type" value="Genomic_DNA"/>
</dbReference>
<protein>
    <submittedName>
        <fullName evidence="1">Uncharacterized protein</fullName>
    </submittedName>
</protein>
<accession>U7QWM5</accession>
<dbReference type="Proteomes" id="UP000017133">
    <property type="component" value="Unassembled WGS sequence"/>
</dbReference>